<feature type="domain" description="Major facilitator superfamily (MFS) profile" evidence="7">
    <location>
        <begin position="1"/>
        <end position="398"/>
    </location>
</feature>
<gene>
    <name evidence="8" type="ORF">GR303_04615</name>
</gene>
<feature type="transmembrane region" description="Helical" evidence="6">
    <location>
        <begin position="246"/>
        <end position="272"/>
    </location>
</feature>
<evidence type="ECO:0000313" key="9">
    <source>
        <dbReference type="Proteomes" id="UP000818323"/>
    </source>
</evidence>
<keyword evidence="2" id="KW-1003">Cell membrane</keyword>
<feature type="transmembrane region" description="Helical" evidence="6">
    <location>
        <begin position="221"/>
        <end position="240"/>
    </location>
</feature>
<keyword evidence="4 6" id="KW-1133">Transmembrane helix</keyword>
<evidence type="ECO:0000256" key="5">
    <source>
        <dbReference type="ARBA" id="ARBA00023136"/>
    </source>
</evidence>
<evidence type="ECO:0000259" key="7">
    <source>
        <dbReference type="PROSITE" id="PS50850"/>
    </source>
</evidence>
<evidence type="ECO:0000256" key="6">
    <source>
        <dbReference type="SAM" id="Phobius"/>
    </source>
</evidence>
<dbReference type="EMBL" id="JAAAXJ010000002">
    <property type="protein sequence ID" value="NBJ23635.1"/>
    <property type="molecule type" value="Genomic_DNA"/>
</dbReference>
<dbReference type="Pfam" id="PF07690">
    <property type="entry name" value="MFS_1"/>
    <property type="match status" value="1"/>
</dbReference>
<name>A0ABW9YVX3_9HYPH</name>
<proteinExistence type="predicted"/>
<dbReference type="InterPro" id="IPR036259">
    <property type="entry name" value="MFS_trans_sf"/>
</dbReference>
<dbReference type="PANTHER" id="PTHR23513">
    <property type="entry name" value="INTEGRAL MEMBRANE EFFLUX PROTEIN-RELATED"/>
    <property type="match status" value="1"/>
</dbReference>
<sequence>MSHSSLPVSFRRLAWSNIAAQSAEQIGLAASPMIAVLALGAGTGETGLLVAVQALPFLLLSFPAGVLADRMPRRVLMTAAEVLRALALLALPVLAAFGLLSVPALAILGFAAATGTVVFSVAAPALVPTLVPREMLARANGSLELARSLAFAAGPALAGALVGWVGGSQTFMLAAMLSLLAALFLLQVPEAPRPSLPKRHFWRDLQEGAAFAWNHRLLRPILLTAIAWNLAWFVLQAAYVPYAAHVLGLTASGIGTSLAAYGLGMVVGALLAPRLIARLSFGVAIVVGPLVSVMAAMTMAATLWLPSGTLAGLSFFLFGAGPILWTISQTTLRQTVTPGALLGRVSALVMTATAGVRPVGAALGAAVGIAYGPQSCIVIAVLGFVVQLLVILTSAVPKLTRLPDPVAEPAPAAS</sequence>
<dbReference type="InterPro" id="IPR020846">
    <property type="entry name" value="MFS_dom"/>
</dbReference>
<feature type="transmembrane region" description="Helical" evidence="6">
    <location>
        <begin position="348"/>
        <end position="371"/>
    </location>
</feature>
<dbReference type="RefSeq" id="WP_161721177.1">
    <property type="nucleotide sequence ID" value="NZ_JAAAXI010000001.1"/>
</dbReference>
<feature type="transmembrane region" description="Helical" evidence="6">
    <location>
        <begin position="171"/>
        <end position="189"/>
    </location>
</feature>
<organism evidence="8 9">
    <name type="scientific">Microvirga arsenatis</name>
    <dbReference type="NCBI Taxonomy" id="2692265"/>
    <lineage>
        <taxon>Bacteria</taxon>
        <taxon>Pseudomonadati</taxon>
        <taxon>Pseudomonadota</taxon>
        <taxon>Alphaproteobacteria</taxon>
        <taxon>Hyphomicrobiales</taxon>
        <taxon>Methylobacteriaceae</taxon>
        <taxon>Microvirga</taxon>
    </lineage>
</organism>
<feature type="transmembrane region" description="Helical" evidence="6">
    <location>
        <begin position="105"/>
        <end position="127"/>
    </location>
</feature>
<dbReference type="PANTHER" id="PTHR23513:SF6">
    <property type="entry name" value="MAJOR FACILITATOR SUPERFAMILY ASSOCIATED DOMAIN-CONTAINING PROTEIN"/>
    <property type="match status" value="1"/>
</dbReference>
<evidence type="ECO:0000256" key="1">
    <source>
        <dbReference type="ARBA" id="ARBA00004651"/>
    </source>
</evidence>
<dbReference type="CDD" id="cd06173">
    <property type="entry name" value="MFS_MefA_like"/>
    <property type="match status" value="1"/>
</dbReference>
<dbReference type="Proteomes" id="UP000818323">
    <property type="component" value="Unassembled WGS sequence"/>
</dbReference>
<protein>
    <submittedName>
        <fullName evidence="8">MFS transporter</fullName>
    </submittedName>
</protein>
<dbReference type="PROSITE" id="PS50850">
    <property type="entry name" value="MFS"/>
    <property type="match status" value="1"/>
</dbReference>
<dbReference type="InterPro" id="IPR011701">
    <property type="entry name" value="MFS"/>
</dbReference>
<dbReference type="SUPFAM" id="SSF103473">
    <property type="entry name" value="MFS general substrate transporter"/>
    <property type="match status" value="1"/>
</dbReference>
<feature type="transmembrane region" description="Helical" evidence="6">
    <location>
        <begin position="75"/>
        <end position="99"/>
    </location>
</feature>
<evidence type="ECO:0000256" key="2">
    <source>
        <dbReference type="ARBA" id="ARBA00022475"/>
    </source>
</evidence>
<feature type="transmembrane region" description="Helical" evidence="6">
    <location>
        <begin position="310"/>
        <end position="327"/>
    </location>
</feature>
<feature type="transmembrane region" description="Helical" evidence="6">
    <location>
        <begin position="47"/>
        <end position="68"/>
    </location>
</feature>
<evidence type="ECO:0000256" key="4">
    <source>
        <dbReference type="ARBA" id="ARBA00022989"/>
    </source>
</evidence>
<keyword evidence="3 6" id="KW-0812">Transmembrane</keyword>
<feature type="transmembrane region" description="Helical" evidence="6">
    <location>
        <begin position="279"/>
        <end position="304"/>
    </location>
</feature>
<feature type="transmembrane region" description="Helical" evidence="6">
    <location>
        <begin position="377"/>
        <end position="396"/>
    </location>
</feature>
<evidence type="ECO:0000256" key="3">
    <source>
        <dbReference type="ARBA" id="ARBA00022692"/>
    </source>
</evidence>
<keyword evidence="5 6" id="KW-0472">Membrane</keyword>
<evidence type="ECO:0000313" key="8">
    <source>
        <dbReference type="EMBL" id="NBJ23635.1"/>
    </source>
</evidence>
<reference evidence="8 9" key="1">
    <citation type="submission" date="2020-01" db="EMBL/GenBank/DDBJ databases">
        <title>Microvirga sp. nov., an arsenate reduction bacterium isolated from Tibet hotspring sediments.</title>
        <authorList>
            <person name="Yuan C.-G."/>
        </authorList>
    </citation>
    <scope>NUCLEOTIDE SEQUENCE [LARGE SCALE GENOMIC DNA]</scope>
    <source>
        <strain evidence="8 9">SYSU G3D203</strain>
    </source>
</reference>
<accession>A0ABW9YVX3</accession>
<dbReference type="Gene3D" id="1.20.1250.20">
    <property type="entry name" value="MFS general substrate transporter like domains"/>
    <property type="match status" value="1"/>
</dbReference>
<comment type="caution">
    <text evidence="8">The sequence shown here is derived from an EMBL/GenBank/DDBJ whole genome shotgun (WGS) entry which is preliminary data.</text>
</comment>
<feature type="transmembrane region" description="Helical" evidence="6">
    <location>
        <begin position="148"/>
        <end position="165"/>
    </location>
</feature>
<comment type="subcellular location">
    <subcellularLocation>
        <location evidence="1">Cell membrane</location>
        <topology evidence="1">Multi-pass membrane protein</topology>
    </subcellularLocation>
</comment>
<keyword evidence="9" id="KW-1185">Reference proteome</keyword>